<comment type="caution">
    <text evidence="2">The sequence shown here is derived from an EMBL/GenBank/DDBJ whole genome shotgun (WGS) entry which is preliminary data.</text>
</comment>
<feature type="transmembrane region" description="Helical" evidence="1">
    <location>
        <begin position="76"/>
        <end position="98"/>
    </location>
</feature>
<organism evidence="2 3">
    <name type="scientific">Candidatus Roizmanbacteria bacterium RIFCSPHIGHO2_02_FULL_43_11</name>
    <dbReference type="NCBI Taxonomy" id="1802043"/>
    <lineage>
        <taxon>Bacteria</taxon>
        <taxon>Candidatus Roizmaniibacteriota</taxon>
    </lineage>
</organism>
<name>A0A1F7HJY8_9BACT</name>
<evidence type="ECO:0000256" key="1">
    <source>
        <dbReference type="SAM" id="Phobius"/>
    </source>
</evidence>
<accession>A0A1F7HJY8</accession>
<feature type="transmembrane region" description="Helical" evidence="1">
    <location>
        <begin position="179"/>
        <end position="201"/>
    </location>
</feature>
<proteinExistence type="predicted"/>
<keyword evidence="1" id="KW-0812">Transmembrane</keyword>
<gene>
    <name evidence="2" type="ORF">A3D08_01555</name>
</gene>
<protein>
    <recommendedName>
        <fullName evidence="4">Yip1 domain-containing protein</fullName>
    </recommendedName>
</protein>
<evidence type="ECO:0000313" key="3">
    <source>
        <dbReference type="Proteomes" id="UP000178098"/>
    </source>
</evidence>
<sequence length="211" mass="24098">MDFSSALASVVLVLRHCLRLATSPYGTMRELSRKHDLLETAYIFVLVGIYYIWSAYIRFGPGHGIIPLGEATRSFVMFLISFSLVVGITYVLGLLLSAMRKARQGEISTLIYLSSYALLPTFIWFMVTSVLYIFFPPPRYFTSLGIVFSFLFLAFSLSMFLWKLTLWYLTIRFALQARFITIVGIMLICGLILLPYIIMAYNLGLSRVPYL</sequence>
<feature type="transmembrane region" description="Helical" evidence="1">
    <location>
        <begin position="37"/>
        <end position="56"/>
    </location>
</feature>
<keyword evidence="1" id="KW-0472">Membrane</keyword>
<feature type="transmembrane region" description="Helical" evidence="1">
    <location>
        <begin position="110"/>
        <end position="135"/>
    </location>
</feature>
<evidence type="ECO:0000313" key="2">
    <source>
        <dbReference type="EMBL" id="OGK31540.1"/>
    </source>
</evidence>
<reference evidence="2 3" key="1">
    <citation type="journal article" date="2016" name="Nat. Commun.">
        <title>Thousands of microbial genomes shed light on interconnected biogeochemical processes in an aquifer system.</title>
        <authorList>
            <person name="Anantharaman K."/>
            <person name="Brown C.T."/>
            <person name="Hug L.A."/>
            <person name="Sharon I."/>
            <person name="Castelle C.J."/>
            <person name="Probst A.J."/>
            <person name="Thomas B.C."/>
            <person name="Singh A."/>
            <person name="Wilkins M.J."/>
            <person name="Karaoz U."/>
            <person name="Brodie E.L."/>
            <person name="Williams K.H."/>
            <person name="Hubbard S.S."/>
            <person name="Banfield J.F."/>
        </authorList>
    </citation>
    <scope>NUCLEOTIDE SEQUENCE [LARGE SCALE GENOMIC DNA]</scope>
</reference>
<evidence type="ECO:0008006" key="4">
    <source>
        <dbReference type="Google" id="ProtNLM"/>
    </source>
</evidence>
<feature type="transmembrane region" description="Helical" evidence="1">
    <location>
        <begin position="141"/>
        <end position="167"/>
    </location>
</feature>
<dbReference type="AlphaFoldDB" id="A0A1F7HJY8"/>
<keyword evidence="1" id="KW-1133">Transmembrane helix</keyword>
<dbReference type="Proteomes" id="UP000178098">
    <property type="component" value="Unassembled WGS sequence"/>
</dbReference>
<dbReference type="EMBL" id="MFZT01000014">
    <property type="protein sequence ID" value="OGK31540.1"/>
    <property type="molecule type" value="Genomic_DNA"/>
</dbReference>